<dbReference type="EMBL" id="VEWJ01000002">
    <property type="protein sequence ID" value="TPF76392.1"/>
    <property type="molecule type" value="Genomic_DNA"/>
</dbReference>
<organism evidence="1 2">
    <name type="scientific">Brucella gallinifaecis</name>
    <dbReference type="NCBI Taxonomy" id="215590"/>
    <lineage>
        <taxon>Bacteria</taxon>
        <taxon>Pseudomonadati</taxon>
        <taxon>Pseudomonadota</taxon>
        <taxon>Alphaproteobacteria</taxon>
        <taxon>Hyphomicrobiales</taxon>
        <taxon>Brucellaceae</taxon>
        <taxon>Brucella/Ochrobactrum group</taxon>
        <taxon>Brucella</taxon>
    </lineage>
</organism>
<comment type="caution">
    <text evidence="1">The sequence shown here is derived from an EMBL/GenBank/DDBJ whole genome shotgun (WGS) entry which is preliminary data.</text>
</comment>
<accession>A0A502BPC9</accession>
<evidence type="ECO:0000313" key="1">
    <source>
        <dbReference type="EMBL" id="TPF76392.1"/>
    </source>
</evidence>
<proteinExistence type="predicted"/>
<dbReference type="AlphaFoldDB" id="A0A502BPC9"/>
<dbReference type="RefSeq" id="WP_140903608.1">
    <property type="nucleotide sequence ID" value="NZ_JBHTMD010000020.1"/>
</dbReference>
<reference evidence="1 2" key="1">
    <citation type="journal article" date="2003" name="Int. J. Syst. Evol. Microbiol.">
        <title>Towards a standardized format for the description of a novel species (of an established genus): Ochrobactrum gallinifaecis sp. nov.</title>
        <authorList>
            <person name="Kampfer P."/>
            <person name="Buczolits S."/>
            <person name="Albrecht A."/>
            <person name="Busse H.J."/>
            <person name="Stackebrandt E."/>
        </authorList>
    </citation>
    <scope>NUCLEOTIDE SEQUENCE [LARGE SCALE GENOMIC DNA]</scope>
    <source>
        <strain evidence="1 2">ISO 196</strain>
    </source>
</reference>
<dbReference type="OrthoDB" id="9149606at2"/>
<gene>
    <name evidence="1" type="ORF">FHY56_02490</name>
</gene>
<keyword evidence="2" id="KW-1185">Reference proteome</keyword>
<protein>
    <submittedName>
        <fullName evidence="1">Uncharacterized protein</fullName>
    </submittedName>
</protein>
<dbReference type="Proteomes" id="UP000315388">
    <property type="component" value="Unassembled WGS sequence"/>
</dbReference>
<evidence type="ECO:0000313" key="2">
    <source>
        <dbReference type="Proteomes" id="UP000315388"/>
    </source>
</evidence>
<name>A0A502BPC9_9HYPH</name>
<sequence>MHLLHPDLLDDYNSLASKGIFAATLKGHGLYSTFQFVLRLSPAVHRKLSSMPNGIVNSVMVDVAGIQAFSTFLHETIHWWQHVGSTYGLMLSMTYPAQAHANYKHLKNLISSVGFKKSVRQLADVLPGGGYGTPAGLVNIIINNHFDMEAFRGLTVSPHSASPIVQNPQFENLGHAYHIAYGNIISLLSAVSDHKFDVIPHPKEWSEPFFKLQEAREEGYYYGSPVSLYPLGAYEIFEGQARMAQLQYLHFATDGFLGMEYAEKSGMFNGVYGKAFSDFLHLTELERPNSIDHPTVGLFLLICDIALNPGSGFPFPVVHYSTFIRDIEPGARFVWLCRIARLKHPEIMDVVRDYSREEYAAISSKLCAAIFEHPPLEIAQEFCRWAALPEFSPLMAEHQSFSFEKGNVAVRMIFAHFLAFMRDKFAHPEFFCWPGAWMAGRRISPNAQTLFDRHGALFIDKEDDDGVFPRLLPGRSESDVQKAFEDFYAHNVVFDLTRQWITEPGSFRYEYRWLSQTGSNSEIQGFAERTFESVYGVKPSSAEIL</sequence>